<dbReference type="EMBL" id="JH815806">
    <property type="protein sequence ID" value="EKC40400.1"/>
    <property type="molecule type" value="Genomic_DNA"/>
</dbReference>
<proteinExistence type="predicted"/>
<gene>
    <name evidence="1" type="ORF">CGI_10004235</name>
</gene>
<protein>
    <submittedName>
        <fullName evidence="1">Uncharacterized protein</fullName>
    </submittedName>
</protein>
<name>K1RG46_MAGGI</name>
<accession>K1RG46</accession>
<organism evidence="1">
    <name type="scientific">Magallana gigas</name>
    <name type="common">Pacific oyster</name>
    <name type="synonym">Crassostrea gigas</name>
    <dbReference type="NCBI Taxonomy" id="29159"/>
    <lineage>
        <taxon>Eukaryota</taxon>
        <taxon>Metazoa</taxon>
        <taxon>Spiralia</taxon>
        <taxon>Lophotrochozoa</taxon>
        <taxon>Mollusca</taxon>
        <taxon>Bivalvia</taxon>
        <taxon>Autobranchia</taxon>
        <taxon>Pteriomorphia</taxon>
        <taxon>Ostreida</taxon>
        <taxon>Ostreoidea</taxon>
        <taxon>Ostreidae</taxon>
        <taxon>Magallana</taxon>
    </lineage>
</organism>
<dbReference type="Gene3D" id="2.60.120.260">
    <property type="entry name" value="Galactose-binding domain-like"/>
    <property type="match status" value="1"/>
</dbReference>
<dbReference type="HOGENOM" id="CLU_2322627_0_0_1"/>
<evidence type="ECO:0000313" key="1">
    <source>
        <dbReference type="EMBL" id="EKC40400.1"/>
    </source>
</evidence>
<reference evidence="1" key="1">
    <citation type="journal article" date="2012" name="Nature">
        <title>The oyster genome reveals stress adaptation and complexity of shell formation.</title>
        <authorList>
            <person name="Zhang G."/>
            <person name="Fang X."/>
            <person name="Guo X."/>
            <person name="Li L."/>
            <person name="Luo R."/>
            <person name="Xu F."/>
            <person name="Yang P."/>
            <person name="Zhang L."/>
            <person name="Wang X."/>
            <person name="Qi H."/>
            <person name="Xiong Z."/>
            <person name="Que H."/>
            <person name="Xie Y."/>
            <person name="Holland P.W."/>
            <person name="Paps J."/>
            <person name="Zhu Y."/>
            <person name="Wu F."/>
            <person name="Chen Y."/>
            <person name="Wang J."/>
            <person name="Peng C."/>
            <person name="Meng J."/>
            <person name="Yang L."/>
            <person name="Liu J."/>
            <person name="Wen B."/>
            <person name="Zhang N."/>
            <person name="Huang Z."/>
            <person name="Zhu Q."/>
            <person name="Feng Y."/>
            <person name="Mount A."/>
            <person name="Hedgecock D."/>
            <person name="Xu Z."/>
            <person name="Liu Y."/>
            <person name="Domazet-Loso T."/>
            <person name="Du Y."/>
            <person name="Sun X."/>
            <person name="Zhang S."/>
            <person name="Liu B."/>
            <person name="Cheng P."/>
            <person name="Jiang X."/>
            <person name="Li J."/>
            <person name="Fan D."/>
            <person name="Wang W."/>
            <person name="Fu W."/>
            <person name="Wang T."/>
            <person name="Wang B."/>
            <person name="Zhang J."/>
            <person name="Peng Z."/>
            <person name="Li Y."/>
            <person name="Li N."/>
            <person name="Wang J."/>
            <person name="Chen M."/>
            <person name="He Y."/>
            <person name="Tan F."/>
            <person name="Song X."/>
            <person name="Zheng Q."/>
            <person name="Huang R."/>
            <person name="Yang H."/>
            <person name="Du X."/>
            <person name="Chen L."/>
            <person name="Yang M."/>
            <person name="Gaffney P.M."/>
            <person name="Wang S."/>
            <person name="Luo L."/>
            <person name="She Z."/>
            <person name="Ming Y."/>
            <person name="Huang W."/>
            <person name="Zhang S."/>
            <person name="Huang B."/>
            <person name="Zhang Y."/>
            <person name="Qu T."/>
            <person name="Ni P."/>
            <person name="Miao G."/>
            <person name="Wang J."/>
            <person name="Wang Q."/>
            <person name="Steinberg C.E."/>
            <person name="Wang H."/>
            <person name="Li N."/>
            <person name="Qian L."/>
            <person name="Zhang G."/>
            <person name="Li Y."/>
            <person name="Yang H."/>
            <person name="Liu X."/>
            <person name="Wang J."/>
            <person name="Yin Y."/>
            <person name="Wang J."/>
        </authorList>
    </citation>
    <scope>NUCLEOTIDE SEQUENCE [LARGE SCALE GENOMIC DNA]</scope>
    <source>
        <strain evidence="1">05x7-T-G4-1.051#20</strain>
    </source>
</reference>
<dbReference type="AlphaFoldDB" id="K1RG46"/>
<dbReference type="InParanoid" id="K1RG46"/>
<sequence length="99" mass="11088">MGKIQSAHELAWFLCVMGSSGNQASTGYQLHDVEFKVGNTIHHMEFCGHFTGHAFTGQRVAVYCPHKTVGRYVELKIVRGSVNQMTPAEVLVWGVRVRR</sequence>